<name>A0AC61MN77_9FIRM</name>
<reference evidence="1 2" key="1">
    <citation type="journal article" date="2022" name="Int. J. Syst. Evol. Microbiol.">
        <title>Miniphocaeibacter halophilus sp. nov., an ammonium-tolerant acetate-producing bacterium isolated from a biogas system.</title>
        <authorList>
            <person name="Schnurer A."/>
            <person name="Singh A."/>
            <person name="Bi S."/>
            <person name="Qiao W."/>
            <person name="Westerholm M."/>
        </authorList>
    </citation>
    <scope>NUCLEOTIDE SEQUENCE [LARGE SCALE GENOMIC DNA]</scope>
    <source>
        <strain evidence="1 2">AMB_01</strain>
    </source>
</reference>
<evidence type="ECO:0000313" key="1">
    <source>
        <dbReference type="EMBL" id="QQK07057.1"/>
    </source>
</evidence>
<accession>A0AC61MN77</accession>
<keyword evidence="1" id="KW-0687">Ribonucleoprotein</keyword>
<gene>
    <name evidence="1" type="primary">rpsQ</name>
    <name evidence="1" type="ORF">JFY71_06825</name>
</gene>
<dbReference type="Proteomes" id="UP000595814">
    <property type="component" value="Chromosome"/>
</dbReference>
<evidence type="ECO:0000313" key="2">
    <source>
        <dbReference type="Proteomes" id="UP000595814"/>
    </source>
</evidence>
<dbReference type="EMBL" id="CP066744">
    <property type="protein sequence ID" value="QQK07057.1"/>
    <property type="molecule type" value="Genomic_DNA"/>
</dbReference>
<keyword evidence="1" id="KW-0689">Ribosomal protein</keyword>
<keyword evidence="2" id="KW-1185">Reference proteome</keyword>
<protein>
    <submittedName>
        <fullName evidence="1">30S ribosomal protein S17</fullName>
    </submittedName>
</protein>
<organism evidence="1 2">
    <name type="scientific">Miniphocaeibacter halophilus</name>
    <dbReference type="NCBI Taxonomy" id="2931922"/>
    <lineage>
        <taxon>Bacteria</taxon>
        <taxon>Bacillati</taxon>
        <taxon>Bacillota</taxon>
        <taxon>Tissierellia</taxon>
        <taxon>Tissierellales</taxon>
        <taxon>Peptoniphilaceae</taxon>
        <taxon>Miniphocaeibacter</taxon>
    </lineage>
</organism>
<proteinExistence type="predicted"/>
<sequence length="84" mass="9787">MERNKRSTITGTVVSDKMDKTIVVAVNTFVAHPLYKKQIKKTTKFKAHDENNECNTGDKVLIMETKPLSREKRWRLVEILERAK</sequence>